<protein>
    <submittedName>
        <fullName evidence="1">Uncharacterized protein</fullName>
    </submittedName>
</protein>
<gene>
    <name evidence="1" type="ORF">ACJRO7_015328</name>
</gene>
<dbReference type="Proteomes" id="UP001634007">
    <property type="component" value="Unassembled WGS sequence"/>
</dbReference>
<organism evidence="1 2">
    <name type="scientific">Eucalyptus globulus</name>
    <name type="common">Tasmanian blue gum</name>
    <dbReference type="NCBI Taxonomy" id="34317"/>
    <lineage>
        <taxon>Eukaryota</taxon>
        <taxon>Viridiplantae</taxon>
        <taxon>Streptophyta</taxon>
        <taxon>Embryophyta</taxon>
        <taxon>Tracheophyta</taxon>
        <taxon>Spermatophyta</taxon>
        <taxon>Magnoliopsida</taxon>
        <taxon>eudicotyledons</taxon>
        <taxon>Gunneridae</taxon>
        <taxon>Pentapetalae</taxon>
        <taxon>rosids</taxon>
        <taxon>malvids</taxon>
        <taxon>Myrtales</taxon>
        <taxon>Myrtaceae</taxon>
        <taxon>Myrtoideae</taxon>
        <taxon>Eucalypteae</taxon>
        <taxon>Eucalyptus</taxon>
    </lineage>
</organism>
<name>A0ABD3L8T5_EUCGL</name>
<proteinExistence type="predicted"/>
<comment type="caution">
    <text evidence="1">The sequence shown here is derived from an EMBL/GenBank/DDBJ whole genome shotgun (WGS) entry which is preliminary data.</text>
</comment>
<reference evidence="1 2" key="1">
    <citation type="submission" date="2024-11" db="EMBL/GenBank/DDBJ databases">
        <title>Chromosome-level genome assembly of Eucalyptus globulus Labill. provides insights into its genome evolution.</title>
        <authorList>
            <person name="Li X."/>
        </authorList>
    </citation>
    <scope>NUCLEOTIDE SEQUENCE [LARGE SCALE GENOMIC DNA]</scope>
    <source>
        <strain evidence="1">CL2024</strain>
        <tissue evidence="1">Fresh tender leaves</tissue>
    </source>
</reference>
<accession>A0ABD3L8T5</accession>
<dbReference type="EMBL" id="JBJKBG010000003">
    <property type="protein sequence ID" value="KAL3746351.1"/>
    <property type="molecule type" value="Genomic_DNA"/>
</dbReference>
<evidence type="ECO:0000313" key="1">
    <source>
        <dbReference type="EMBL" id="KAL3746351.1"/>
    </source>
</evidence>
<keyword evidence="2" id="KW-1185">Reference proteome</keyword>
<sequence length="63" mass="7079">MSFGKFQADEQAWVDRVKSIGSGGTVRISTMDWLGESQYVEKLFIGHPFLLLCQRMLLSSIVA</sequence>
<dbReference type="AlphaFoldDB" id="A0ABD3L8T5"/>
<feature type="non-terminal residue" evidence="1">
    <location>
        <position position="63"/>
    </location>
</feature>
<evidence type="ECO:0000313" key="2">
    <source>
        <dbReference type="Proteomes" id="UP001634007"/>
    </source>
</evidence>